<gene>
    <name evidence="2" type="ORF">FYJ85_18395</name>
</gene>
<dbReference type="PANTHER" id="PTHR30093:SF2">
    <property type="entry name" value="TYPE II SECRETION SYSTEM PROTEIN H"/>
    <property type="match status" value="1"/>
</dbReference>
<dbReference type="SUPFAM" id="SSF54523">
    <property type="entry name" value="Pili subunits"/>
    <property type="match status" value="1"/>
</dbReference>
<dbReference type="AlphaFoldDB" id="A0A844G9U7"/>
<organism evidence="2 3">
    <name type="scientific">Victivallis lenta</name>
    <dbReference type="NCBI Taxonomy" id="2606640"/>
    <lineage>
        <taxon>Bacteria</taxon>
        <taxon>Pseudomonadati</taxon>
        <taxon>Lentisphaerota</taxon>
        <taxon>Lentisphaeria</taxon>
        <taxon>Victivallales</taxon>
        <taxon>Victivallaceae</taxon>
        <taxon>Victivallis</taxon>
    </lineage>
</organism>
<comment type="caution">
    <text evidence="2">The sequence shown here is derived from an EMBL/GenBank/DDBJ whole genome shotgun (WGS) entry which is preliminary data.</text>
</comment>
<accession>A0A844G9U7</accession>
<keyword evidence="1" id="KW-0812">Transmembrane</keyword>
<proteinExistence type="predicted"/>
<evidence type="ECO:0000256" key="1">
    <source>
        <dbReference type="SAM" id="Phobius"/>
    </source>
</evidence>
<protein>
    <submittedName>
        <fullName evidence="2">Prepilin-type N-terminal cleavage/methylation domain-containing protein</fullName>
    </submittedName>
</protein>
<keyword evidence="3" id="KW-1185">Reference proteome</keyword>
<dbReference type="PANTHER" id="PTHR30093">
    <property type="entry name" value="GENERAL SECRETION PATHWAY PROTEIN G"/>
    <property type="match status" value="1"/>
</dbReference>
<dbReference type="RefSeq" id="WP_106054308.1">
    <property type="nucleotide sequence ID" value="NZ_CALXOB010000017.1"/>
</dbReference>
<evidence type="ECO:0000313" key="3">
    <source>
        <dbReference type="Proteomes" id="UP000435649"/>
    </source>
</evidence>
<reference evidence="2 3" key="1">
    <citation type="submission" date="2019-08" db="EMBL/GenBank/DDBJ databases">
        <title>In-depth cultivation of the pig gut microbiome towards novel bacterial diversity and tailored functional studies.</title>
        <authorList>
            <person name="Wylensek D."/>
            <person name="Hitch T.C.A."/>
            <person name="Clavel T."/>
        </authorList>
    </citation>
    <scope>NUCLEOTIDE SEQUENCE [LARGE SCALE GENOMIC DNA]</scope>
    <source>
        <strain evidence="2 3">BBE-744-WT-12</strain>
    </source>
</reference>
<feature type="transmembrane region" description="Helical" evidence="1">
    <location>
        <begin position="6"/>
        <end position="29"/>
    </location>
</feature>
<dbReference type="NCBIfam" id="TIGR02532">
    <property type="entry name" value="IV_pilin_GFxxxE"/>
    <property type="match status" value="1"/>
</dbReference>
<dbReference type="Proteomes" id="UP000435649">
    <property type="component" value="Unassembled WGS sequence"/>
</dbReference>
<dbReference type="EMBL" id="VUNS01000027">
    <property type="protein sequence ID" value="MST99009.1"/>
    <property type="molecule type" value="Genomic_DNA"/>
</dbReference>
<keyword evidence="1" id="KW-0472">Membrane</keyword>
<dbReference type="Gene3D" id="3.30.700.10">
    <property type="entry name" value="Glycoprotein, Type 4 Pilin"/>
    <property type="match status" value="1"/>
</dbReference>
<dbReference type="InterPro" id="IPR045584">
    <property type="entry name" value="Pilin-like"/>
</dbReference>
<keyword evidence="1" id="KW-1133">Transmembrane helix</keyword>
<name>A0A844G9U7_9BACT</name>
<evidence type="ECO:0000313" key="2">
    <source>
        <dbReference type="EMBL" id="MST99009.1"/>
    </source>
</evidence>
<dbReference type="InterPro" id="IPR012902">
    <property type="entry name" value="N_methyl_site"/>
</dbReference>
<sequence length="220" mass="24892">MRTSRFTLIELLVVIAIIAILASMLLPALQQARERARTAGCVSNMRQTGLGMAQYIADNNDWSLRCWMFGDGYEGAAWGGVSWDNYLNTLKYVPSAATTCTKIRTPLYDSAPARGYYIFQSFDHAGGAGYSAYEQGRGKSSRWVNPSVKVGMADGAGQNLGTNWCNWYIWQYRNHSETIDMRHVNYSNILYLDWHVGKVHIGEHANGSHDKRSFDVFWRE</sequence>